<dbReference type="Proteomes" id="UP001177003">
    <property type="component" value="Chromosome 3"/>
</dbReference>
<reference evidence="1" key="1">
    <citation type="submission" date="2023-04" db="EMBL/GenBank/DDBJ databases">
        <authorList>
            <person name="Vijverberg K."/>
            <person name="Xiong W."/>
            <person name="Schranz E."/>
        </authorList>
    </citation>
    <scope>NUCLEOTIDE SEQUENCE</scope>
</reference>
<proteinExistence type="predicted"/>
<organism evidence="1 2">
    <name type="scientific">Lactuca saligna</name>
    <name type="common">Willowleaf lettuce</name>
    <dbReference type="NCBI Taxonomy" id="75948"/>
    <lineage>
        <taxon>Eukaryota</taxon>
        <taxon>Viridiplantae</taxon>
        <taxon>Streptophyta</taxon>
        <taxon>Embryophyta</taxon>
        <taxon>Tracheophyta</taxon>
        <taxon>Spermatophyta</taxon>
        <taxon>Magnoliopsida</taxon>
        <taxon>eudicotyledons</taxon>
        <taxon>Gunneridae</taxon>
        <taxon>Pentapetalae</taxon>
        <taxon>asterids</taxon>
        <taxon>campanulids</taxon>
        <taxon>Asterales</taxon>
        <taxon>Asteraceae</taxon>
        <taxon>Cichorioideae</taxon>
        <taxon>Cichorieae</taxon>
        <taxon>Lactucinae</taxon>
        <taxon>Lactuca</taxon>
    </lineage>
</organism>
<protein>
    <submittedName>
        <fullName evidence="1">Uncharacterized protein</fullName>
    </submittedName>
</protein>
<keyword evidence="2" id="KW-1185">Reference proteome</keyword>
<evidence type="ECO:0000313" key="1">
    <source>
        <dbReference type="EMBL" id="CAI9274963.1"/>
    </source>
</evidence>
<dbReference type="AlphaFoldDB" id="A0AA36DXR6"/>
<evidence type="ECO:0000313" key="2">
    <source>
        <dbReference type="Proteomes" id="UP001177003"/>
    </source>
</evidence>
<accession>A0AA36DXR6</accession>
<name>A0AA36DXR6_LACSI</name>
<gene>
    <name evidence="1" type="ORF">LSALG_LOCUS15009</name>
</gene>
<dbReference type="EMBL" id="OX465079">
    <property type="protein sequence ID" value="CAI9274963.1"/>
    <property type="molecule type" value="Genomic_DNA"/>
</dbReference>
<sequence>MVAKSSDHCNHQEHHLRHITADDSGGDPALTVNQQLQPISFQNEDFHSISQVVARNAIAIDNEVVANDVLEDGIGEEYGIREEDDEESFAVPSTFTTMEETNMTINNNWLVSQLTNKNDFTQELGKYSFKDKELTRAIKLYSIRTHKQFELLLAFGIGPGSDRNSGRPIIDWDCNSVFNATEIVAVSLGSCQLTSKKKKNVCMIGNGRGSGSLETWLLLIRCFSAKSISVKAQSLDHRCWVECFT</sequence>